<evidence type="ECO:0000313" key="1">
    <source>
        <dbReference type="EMBL" id="ALF47422.1"/>
    </source>
</evidence>
<reference evidence="2" key="1">
    <citation type="submission" date="2015-08" db="EMBL/GenBank/DDBJ databases">
        <title>Comparative genomics of the Campylobacter concisus group.</title>
        <authorList>
            <person name="Miller W.G."/>
            <person name="Yee E."/>
            <person name="Chapman M.H."/>
            <person name="Huynh S."/>
            <person name="Bono J.L."/>
            <person name="On S.L.W."/>
            <person name="St Leger J."/>
            <person name="Foster G."/>
            <person name="Parker C.T."/>
        </authorList>
    </citation>
    <scope>NUCLEOTIDE SEQUENCE [LARGE SCALE GENOMIC DNA]</scope>
    <source>
        <strain evidence="2">ATCC 33237</strain>
    </source>
</reference>
<dbReference type="PATRIC" id="fig|199.248.peg.760"/>
<dbReference type="RefSeq" id="WP_054196441.1">
    <property type="nucleotide sequence ID" value="NZ_CABMKQ010000014.1"/>
</dbReference>
<proteinExistence type="predicted"/>
<protein>
    <submittedName>
        <fullName evidence="1">Uncharacterized protein</fullName>
    </submittedName>
</protein>
<dbReference type="KEGG" id="ccoc:CCON33237_0734"/>
<dbReference type="Proteomes" id="UP000066049">
    <property type="component" value="Chromosome"/>
</dbReference>
<accession>A0A0M3V2B4</accession>
<dbReference type="GeneID" id="28662408"/>
<gene>
    <name evidence="1" type="ORF">CCON33237_0734</name>
</gene>
<dbReference type="EMBL" id="CP012541">
    <property type="protein sequence ID" value="ALF47422.1"/>
    <property type="molecule type" value="Genomic_DNA"/>
</dbReference>
<dbReference type="AlphaFoldDB" id="A0A0M3V2B4"/>
<organism evidence="1 2">
    <name type="scientific">Campylobacter concisus</name>
    <dbReference type="NCBI Taxonomy" id="199"/>
    <lineage>
        <taxon>Bacteria</taxon>
        <taxon>Pseudomonadati</taxon>
        <taxon>Campylobacterota</taxon>
        <taxon>Epsilonproteobacteria</taxon>
        <taxon>Campylobacterales</taxon>
        <taxon>Campylobacteraceae</taxon>
        <taxon>Campylobacter</taxon>
    </lineage>
</organism>
<sequence length="248" mass="28903">MLSKELIEKNVDFVLQMPTLFEKIEHLLLAGNVTDAVTTLQNIASFKTYFSSIFKRTKFDIPYDGNDLVVIANMLGIDTFRAIVLSYFIFLKSPKIYKVFNFKIVDLIELNAKILSDWLKILNSFKEKHYNYLSLAPYSMACIIVCENLFSKYPSCMSDVISYSDVSYNKILQKKYGFSLWDIFLKAMNMSKQSLSKIDKEMLCFFKILLSYESSRSEFYDFGVDKILDINVYPEMQTIIFIKKALQK</sequence>
<name>A0A0M3V2B4_9BACT</name>
<evidence type="ECO:0000313" key="2">
    <source>
        <dbReference type="Proteomes" id="UP000066049"/>
    </source>
</evidence>